<protein>
    <submittedName>
        <fullName evidence="1">Uncharacterized protein</fullName>
    </submittedName>
</protein>
<organism evidence="1 2">
    <name type="scientific">Spirosoma flavum</name>
    <dbReference type="NCBI Taxonomy" id="2048557"/>
    <lineage>
        <taxon>Bacteria</taxon>
        <taxon>Pseudomonadati</taxon>
        <taxon>Bacteroidota</taxon>
        <taxon>Cytophagia</taxon>
        <taxon>Cytophagales</taxon>
        <taxon>Cytophagaceae</taxon>
        <taxon>Spirosoma</taxon>
    </lineage>
</organism>
<keyword evidence="2" id="KW-1185">Reference proteome</keyword>
<evidence type="ECO:0000313" key="2">
    <source>
        <dbReference type="Proteomes" id="UP001597512"/>
    </source>
</evidence>
<proteinExistence type="predicted"/>
<evidence type="ECO:0000313" key="1">
    <source>
        <dbReference type="EMBL" id="MFD2936889.1"/>
    </source>
</evidence>
<dbReference type="Proteomes" id="UP001597512">
    <property type="component" value="Unassembled WGS sequence"/>
</dbReference>
<dbReference type="Gene3D" id="3.20.20.80">
    <property type="entry name" value="Glycosidases"/>
    <property type="match status" value="1"/>
</dbReference>
<comment type="caution">
    <text evidence="1">The sequence shown here is derived from an EMBL/GenBank/DDBJ whole genome shotgun (WGS) entry which is preliminary data.</text>
</comment>
<dbReference type="RefSeq" id="WP_381506116.1">
    <property type="nucleotide sequence ID" value="NZ_JBHUOM010000023.1"/>
</dbReference>
<reference evidence="2" key="1">
    <citation type="journal article" date="2019" name="Int. J. Syst. Evol. Microbiol.">
        <title>The Global Catalogue of Microorganisms (GCM) 10K type strain sequencing project: providing services to taxonomists for standard genome sequencing and annotation.</title>
        <authorList>
            <consortium name="The Broad Institute Genomics Platform"/>
            <consortium name="The Broad Institute Genome Sequencing Center for Infectious Disease"/>
            <person name="Wu L."/>
            <person name="Ma J."/>
        </authorList>
    </citation>
    <scope>NUCLEOTIDE SEQUENCE [LARGE SCALE GENOMIC DNA]</scope>
    <source>
        <strain evidence="2">KCTC 52490</strain>
    </source>
</reference>
<accession>A0ABW6AS74</accession>
<dbReference type="EMBL" id="JBHUOM010000023">
    <property type="protein sequence ID" value="MFD2936889.1"/>
    <property type="molecule type" value="Genomic_DNA"/>
</dbReference>
<gene>
    <name evidence="1" type="ORF">ACFS25_24115</name>
</gene>
<name>A0ABW6AS74_9BACT</name>
<sequence length="92" mass="9625">MAGQNPSGQKISWCNWTFSQASESSAALNTGACDNQQWNNTSTSGTWVKDHILNPTDDFGPPTPSITITSPANNTTVNIGSNLVINASGNNG</sequence>